<keyword evidence="1" id="KW-0472">Membrane</keyword>
<comment type="caution">
    <text evidence="2">The sequence shown here is derived from an EMBL/GenBank/DDBJ whole genome shotgun (WGS) entry which is preliminary data.</text>
</comment>
<feature type="transmembrane region" description="Helical" evidence="1">
    <location>
        <begin position="38"/>
        <end position="57"/>
    </location>
</feature>
<reference evidence="2 3" key="1">
    <citation type="journal article" date="2016" name="Nat. Commun.">
        <title>Thousands of microbial genomes shed light on interconnected biogeochemical processes in an aquifer system.</title>
        <authorList>
            <person name="Anantharaman K."/>
            <person name="Brown C.T."/>
            <person name="Hug L.A."/>
            <person name="Sharon I."/>
            <person name="Castelle C.J."/>
            <person name="Probst A.J."/>
            <person name="Thomas B.C."/>
            <person name="Singh A."/>
            <person name="Wilkins M.J."/>
            <person name="Karaoz U."/>
            <person name="Brodie E.L."/>
            <person name="Williams K.H."/>
            <person name="Hubbard S.S."/>
            <person name="Banfield J.F."/>
        </authorList>
    </citation>
    <scope>NUCLEOTIDE SEQUENCE [LARGE SCALE GENOMIC DNA]</scope>
</reference>
<protein>
    <submittedName>
        <fullName evidence="2">Uncharacterized protein</fullName>
    </submittedName>
</protein>
<evidence type="ECO:0000256" key="1">
    <source>
        <dbReference type="SAM" id="Phobius"/>
    </source>
</evidence>
<accession>A0A1F4X8J4</accession>
<dbReference type="EMBL" id="MEWG01000008">
    <property type="protein sequence ID" value="OGC78025.1"/>
    <property type="molecule type" value="Genomic_DNA"/>
</dbReference>
<evidence type="ECO:0000313" key="2">
    <source>
        <dbReference type="EMBL" id="OGC78025.1"/>
    </source>
</evidence>
<dbReference type="AlphaFoldDB" id="A0A1F4X8J4"/>
<dbReference type="Proteomes" id="UP000176815">
    <property type="component" value="Unassembled WGS sequence"/>
</dbReference>
<keyword evidence="1" id="KW-1133">Transmembrane helix</keyword>
<sequence length="78" mass="8800">MAPLTCIFNFVFLAVYFSACIAATRDYLKPANREKRFAFLKHGMFIFVLTVVTVFSLNTFNSGPESKLVQMLEALLGK</sequence>
<proteinExistence type="predicted"/>
<gene>
    <name evidence="2" type="ORF">A2619_02995</name>
</gene>
<name>A0A1F4X8J4_UNCKA</name>
<keyword evidence="1" id="KW-0812">Transmembrane</keyword>
<organism evidence="2 3">
    <name type="scientific">candidate division WWE3 bacterium RIFOXYD1_FULL_39_9</name>
    <dbReference type="NCBI Taxonomy" id="1802649"/>
    <lineage>
        <taxon>Bacteria</taxon>
        <taxon>Katanobacteria</taxon>
    </lineage>
</organism>
<evidence type="ECO:0000313" key="3">
    <source>
        <dbReference type="Proteomes" id="UP000176815"/>
    </source>
</evidence>